<organism evidence="1 2">
    <name type="scientific">Plakobranchus ocellatus</name>
    <dbReference type="NCBI Taxonomy" id="259542"/>
    <lineage>
        <taxon>Eukaryota</taxon>
        <taxon>Metazoa</taxon>
        <taxon>Spiralia</taxon>
        <taxon>Lophotrochozoa</taxon>
        <taxon>Mollusca</taxon>
        <taxon>Gastropoda</taxon>
        <taxon>Heterobranchia</taxon>
        <taxon>Euthyneura</taxon>
        <taxon>Panpulmonata</taxon>
        <taxon>Sacoglossa</taxon>
        <taxon>Placobranchoidea</taxon>
        <taxon>Plakobranchidae</taxon>
        <taxon>Plakobranchus</taxon>
    </lineage>
</organism>
<reference evidence="1 2" key="1">
    <citation type="journal article" date="2021" name="Elife">
        <title>Chloroplast acquisition without the gene transfer in kleptoplastic sea slugs, Plakobranchus ocellatus.</title>
        <authorList>
            <person name="Maeda T."/>
            <person name="Takahashi S."/>
            <person name="Yoshida T."/>
            <person name="Shimamura S."/>
            <person name="Takaki Y."/>
            <person name="Nagai Y."/>
            <person name="Toyoda A."/>
            <person name="Suzuki Y."/>
            <person name="Arimoto A."/>
            <person name="Ishii H."/>
            <person name="Satoh N."/>
            <person name="Nishiyama T."/>
            <person name="Hasebe M."/>
            <person name="Maruyama T."/>
            <person name="Minagawa J."/>
            <person name="Obokata J."/>
            <person name="Shigenobu S."/>
        </authorList>
    </citation>
    <scope>NUCLEOTIDE SEQUENCE [LARGE SCALE GENOMIC DNA]</scope>
</reference>
<comment type="caution">
    <text evidence="1">The sequence shown here is derived from an EMBL/GenBank/DDBJ whole genome shotgun (WGS) entry which is preliminary data.</text>
</comment>
<protein>
    <submittedName>
        <fullName evidence="1">Uncharacterized protein</fullName>
    </submittedName>
</protein>
<evidence type="ECO:0000313" key="1">
    <source>
        <dbReference type="EMBL" id="GFN80325.1"/>
    </source>
</evidence>
<keyword evidence="2" id="KW-1185">Reference proteome</keyword>
<dbReference type="Proteomes" id="UP000735302">
    <property type="component" value="Unassembled WGS sequence"/>
</dbReference>
<dbReference type="EMBL" id="BLXT01000816">
    <property type="protein sequence ID" value="GFN80325.1"/>
    <property type="molecule type" value="Genomic_DNA"/>
</dbReference>
<sequence length="92" mass="10379">MALTIETSELGKRFIDSRRRDGQFIFCDSRGEGMAGCIESRTEGGRGANWKARKDNCKRQRIGWFVTGLGLTSGLESAIEFSFRFQDDFTNS</sequence>
<evidence type="ECO:0000313" key="2">
    <source>
        <dbReference type="Proteomes" id="UP000735302"/>
    </source>
</evidence>
<proteinExistence type="predicted"/>
<name>A0AAV3YAY1_9GAST</name>
<gene>
    <name evidence="1" type="ORF">PoB_000683100</name>
</gene>
<accession>A0AAV3YAY1</accession>
<dbReference type="AlphaFoldDB" id="A0AAV3YAY1"/>